<feature type="region of interest" description="Disordered" evidence="1">
    <location>
        <begin position="1"/>
        <end position="43"/>
    </location>
</feature>
<evidence type="ECO:0000313" key="5">
    <source>
        <dbReference type="Proteomes" id="UP000483820"/>
    </source>
</evidence>
<gene>
    <name evidence="3" type="ORF">FL82_21268</name>
    <name evidence="2" type="ORF">GCK72_007222</name>
</gene>
<dbReference type="AlphaFoldDB" id="A0A261A137"/>
<feature type="non-terminal residue" evidence="3">
    <location>
        <position position="1"/>
    </location>
</feature>
<name>A0A261A137_CAERE</name>
<reference evidence="3" key="1">
    <citation type="submission" date="2017-08" db="EMBL/GenBank/DDBJ databases">
        <authorList>
            <person name="de Groot N.N."/>
        </authorList>
    </citation>
    <scope>NUCLEOTIDE SEQUENCE [LARGE SCALE GENOMIC DNA]</scope>
    <source>
        <strain evidence="3">PX439</strain>
    </source>
</reference>
<protein>
    <submittedName>
        <fullName evidence="3">Uncharacterized protein</fullName>
    </submittedName>
</protein>
<evidence type="ECO:0000313" key="4">
    <source>
        <dbReference type="Proteomes" id="UP000216624"/>
    </source>
</evidence>
<proteinExistence type="predicted"/>
<feature type="compositionally biased region" description="Basic and acidic residues" evidence="1">
    <location>
        <begin position="17"/>
        <end position="27"/>
    </location>
</feature>
<keyword evidence="4" id="KW-1185">Reference proteome</keyword>
<evidence type="ECO:0000256" key="1">
    <source>
        <dbReference type="SAM" id="MobiDB-lite"/>
    </source>
</evidence>
<accession>A0A261A137</accession>
<dbReference type="Proteomes" id="UP000216624">
    <property type="component" value="Unassembled WGS sequence"/>
</dbReference>
<dbReference type="EMBL" id="WUAV01000002">
    <property type="protein sequence ID" value="KAF1767263.1"/>
    <property type="molecule type" value="Genomic_DNA"/>
</dbReference>
<dbReference type="EMBL" id="NMWX01000022">
    <property type="protein sequence ID" value="OZF91245.1"/>
    <property type="molecule type" value="Genomic_DNA"/>
</dbReference>
<comment type="caution">
    <text evidence="3">The sequence shown here is derived from an EMBL/GenBank/DDBJ whole genome shotgun (WGS) entry which is preliminary data.</text>
</comment>
<reference evidence="4" key="2">
    <citation type="submission" date="2017-08" db="EMBL/GenBank/DDBJ databases">
        <authorList>
            <person name="Fierst J.L."/>
        </authorList>
    </citation>
    <scope>NUCLEOTIDE SEQUENCE [LARGE SCALE GENOMIC DNA]</scope>
    <source>
        <strain evidence="4">PX439</strain>
    </source>
</reference>
<evidence type="ECO:0000313" key="2">
    <source>
        <dbReference type="EMBL" id="KAF1767263.1"/>
    </source>
</evidence>
<feature type="compositionally biased region" description="Basic and acidic residues" evidence="1">
    <location>
        <begin position="1"/>
        <end position="10"/>
    </location>
</feature>
<evidence type="ECO:0000313" key="3">
    <source>
        <dbReference type="EMBL" id="OZF91245.1"/>
    </source>
</evidence>
<reference evidence="2 5" key="3">
    <citation type="submission" date="2019-12" db="EMBL/GenBank/DDBJ databases">
        <title>Chromosome-level assembly of the Caenorhabditis remanei genome.</title>
        <authorList>
            <person name="Teterina A.A."/>
            <person name="Willis J.H."/>
            <person name="Phillips P.C."/>
        </authorList>
    </citation>
    <scope>NUCLEOTIDE SEQUENCE [LARGE SCALE GENOMIC DNA]</scope>
    <source>
        <strain evidence="2 5">PX506</strain>
        <tissue evidence="2">Whole organism</tissue>
    </source>
</reference>
<dbReference type="Proteomes" id="UP000483820">
    <property type="component" value="Chromosome II"/>
</dbReference>
<sequence>MAKDSGNEEKKRKKSQKDKIKPKEKDSSTTPETSSDHFSADSQTFLVKTTVAEDLSAYKDAQVQRKCNIL</sequence>
<organism evidence="3 4">
    <name type="scientific">Caenorhabditis remanei</name>
    <name type="common">Caenorhabditis vulgaris</name>
    <dbReference type="NCBI Taxonomy" id="31234"/>
    <lineage>
        <taxon>Eukaryota</taxon>
        <taxon>Metazoa</taxon>
        <taxon>Ecdysozoa</taxon>
        <taxon>Nematoda</taxon>
        <taxon>Chromadorea</taxon>
        <taxon>Rhabditida</taxon>
        <taxon>Rhabditina</taxon>
        <taxon>Rhabditomorpha</taxon>
        <taxon>Rhabditoidea</taxon>
        <taxon>Rhabditidae</taxon>
        <taxon>Peloderinae</taxon>
        <taxon>Caenorhabditis</taxon>
    </lineage>
</organism>